<evidence type="ECO:0000256" key="5">
    <source>
        <dbReference type="ARBA" id="ARBA00023211"/>
    </source>
</evidence>
<dbReference type="GO" id="GO:0046872">
    <property type="term" value="F:metal ion binding"/>
    <property type="evidence" value="ECO:0007669"/>
    <property type="project" value="UniProtKB-KW"/>
</dbReference>
<evidence type="ECO:0000313" key="7">
    <source>
        <dbReference type="EMBL" id="SFN44699.1"/>
    </source>
</evidence>
<name>A0A1I4Z3Y9_9GAMM</name>
<dbReference type="Gene3D" id="3.60.21.10">
    <property type="match status" value="1"/>
</dbReference>
<dbReference type="InterPro" id="IPR043461">
    <property type="entry name" value="LpxH-like"/>
</dbReference>
<dbReference type="Pfam" id="PF00149">
    <property type="entry name" value="Metallophos"/>
    <property type="match status" value="1"/>
</dbReference>
<keyword evidence="5" id="KW-0464">Manganese</keyword>
<reference evidence="7 8" key="1">
    <citation type="submission" date="2016-10" db="EMBL/GenBank/DDBJ databases">
        <authorList>
            <person name="de Groot N.N."/>
        </authorList>
    </citation>
    <scope>NUCLEOTIDE SEQUENCE [LARGE SCALE GENOMIC DNA]</scope>
    <source>
        <strain evidence="7 8">CGMCC 1.7659</strain>
    </source>
</reference>
<proteinExistence type="predicted"/>
<dbReference type="STRING" id="578942.SAMN05216289_12220"/>
<dbReference type="InterPro" id="IPR004843">
    <property type="entry name" value="Calcineurin-like_PHP"/>
</dbReference>
<dbReference type="InterPro" id="IPR029052">
    <property type="entry name" value="Metallo-depent_PP-like"/>
</dbReference>
<dbReference type="EMBL" id="FOVF01000022">
    <property type="protein sequence ID" value="SFN44699.1"/>
    <property type="molecule type" value="Genomic_DNA"/>
</dbReference>
<evidence type="ECO:0000256" key="4">
    <source>
        <dbReference type="ARBA" id="ARBA00023136"/>
    </source>
</evidence>
<keyword evidence="1" id="KW-1003">Cell membrane</keyword>
<feature type="domain" description="Calcineurin-like phosphoesterase" evidence="6">
    <location>
        <begin position="8"/>
        <end position="207"/>
    </location>
</feature>
<dbReference type="RefSeq" id="WP_217647877.1">
    <property type="nucleotide sequence ID" value="NZ_FOVF01000022.1"/>
</dbReference>
<protein>
    <submittedName>
        <fullName evidence="7">UDP-2,3-diacylglucosamine pyrophosphatase LpxH</fullName>
    </submittedName>
</protein>
<dbReference type="CDD" id="cd07398">
    <property type="entry name" value="MPP_YbbF-LpxH"/>
    <property type="match status" value="1"/>
</dbReference>
<keyword evidence="4" id="KW-0472">Membrane</keyword>
<keyword evidence="8" id="KW-1185">Reference proteome</keyword>
<organism evidence="7 8">
    <name type="scientific">Dokdonella immobilis</name>
    <dbReference type="NCBI Taxonomy" id="578942"/>
    <lineage>
        <taxon>Bacteria</taxon>
        <taxon>Pseudomonadati</taxon>
        <taxon>Pseudomonadota</taxon>
        <taxon>Gammaproteobacteria</taxon>
        <taxon>Lysobacterales</taxon>
        <taxon>Rhodanobacteraceae</taxon>
        <taxon>Dokdonella</taxon>
    </lineage>
</organism>
<keyword evidence="3" id="KW-0479">Metal-binding</keyword>
<accession>A0A1I4Z3Y9</accession>
<sequence>MSLPRVRSVFISDVHLGTRACQAERLLDFLRAYPAENLLLVGDIVDFWAMKRDVRWTPAQNTVVQKILRRARHGENVLFIPGNHDEALREHVGIRLGDIALVREYVHTMADGKRYLVIHGDEFDQVTRYHRWVAVLGDVAYEWLVRINVWLSWLRRRLGVSGYWSLAGYAKRKVKLAVSFVGDFESSVARAVRERGLDGVICGHIHVAAMREVDGIDYVNCGDWVDSCTAIVEHHDGRLELIEWREDTGTPIALGEVAVLAGRAAAAVREAEALDA</sequence>
<gene>
    <name evidence="7" type="ORF">SAMN05216289_12220</name>
</gene>
<evidence type="ECO:0000259" key="6">
    <source>
        <dbReference type="Pfam" id="PF00149"/>
    </source>
</evidence>
<dbReference type="GO" id="GO:0009245">
    <property type="term" value="P:lipid A biosynthetic process"/>
    <property type="evidence" value="ECO:0007669"/>
    <property type="project" value="TreeGrafter"/>
</dbReference>
<evidence type="ECO:0000256" key="2">
    <source>
        <dbReference type="ARBA" id="ARBA00022519"/>
    </source>
</evidence>
<dbReference type="PANTHER" id="PTHR34990:SF2">
    <property type="entry name" value="BLL8164 PROTEIN"/>
    <property type="match status" value="1"/>
</dbReference>
<dbReference type="PANTHER" id="PTHR34990">
    <property type="entry name" value="UDP-2,3-DIACYLGLUCOSAMINE HYDROLASE-RELATED"/>
    <property type="match status" value="1"/>
</dbReference>
<evidence type="ECO:0000313" key="8">
    <source>
        <dbReference type="Proteomes" id="UP000198575"/>
    </source>
</evidence>
<dbReference type="AlphaFoldDB" id="A0A1I4Z3Y9"/>
<dbReference type="Proteomes" id="UP000198575">
    <property type="component" value="Unassembled WGS sequence"/>
</dbReference>
<evidence type="ECO:0000256" key="3">
    <source>
        <dbReference type="ARBA" id="ARBA00022723"/>
    </source>
</evidence>
<keyword evidence="2" id="KW-0997">Cell inner membrane</keyword>
<dbReference type="GO" id="GO:0016020">
    <property type="term" value="C:membrane"/>
    <property type="evidence" value="ECO:0007669"/>
    <property type="project" value="GOC"/>
</dbReference>
<dbReference type="SUPFAM" id="SSF56300">
    <property type="entry name" value="Metallo-dependent phosphatases"/>
    <property type="match status" value="1"/>
</dbReference>
<evidence type="ECO:0000256" key="1">
    <source>
        <dbReference type="ARBA" id="ARBA00022475"/>
    </source>
</evidence>
<dbReference type="GO" id="GO:0008758">
    <property type="term" value="F:UDP-2,3-diacylglucosamine hydrolase activity"/>
    <property type="evidence" value="ECO:0007669"/>
    <property type="project" value="TreeGrafter"/>
</dbReference>